<gene>
    <name evidence="5" type="ORF">FOZ61_009945</name>
</gene>
<feature type="compositionally biased region" description="Polar residues" evidence="1">
    <location>
        <begin position="59"/>
        <end position="81"/>
    </location>
</feature>
<feature type="transmembrane region" description="Helical" evidence="2">
    <location>
        <begin position="374"/>
        <end position="395"/>
    </location>
</feature>
<feature type="region of interest" description="Disordered" evidence="1">
    <location>
        <begin position="262"/>
        <end position="299"/>
    </location>
</feature>
<evidence type="ECO:0000256" key="1">
    <source>
        <dbReference type="SAM" id="MobiDB-lite"/>
    </source>
</evidence>
<name>A0A7J6KXL2_PEROL</name>
<keyword evidence="2" id="KW-1133">Transmembrane helix</keyword>
<reference evidence="5 6" key="1">
    <citation type="submission" date="2020-04" db="EMBL/GenBank/DDBJ databases">
        <title>Perkinsus olseni comparative genomics.</title>
        <authorList>
            <person name="Bogema D.R."/>
        </authorList>
    </citation>
    <scope>NUCLEOTIDE SEQUENCE [LARGE SCALE GENOMIC DNA]</scope>
    <source>
        <strain evidence="5">ATCC PRA-179</strain>
    </source>
</reference>
<dbReference type="PROSITE" id="PS51293">
    <property type="entry name" value="SANT"/>
    <property type="match status" value="1"/>
</dbReference>
<keyword evidence="2" id="KW-0812">Transmembrane</keyword>
<dbReference type="PROSITE" id="PS50090">
    <property type="entry name" value="MYB_LIKE"/>
    <property type="match status" value="1"/>
</dbReference>
<sequence length="560" mass="61212">MSARGGAASQASAPSPPGSSTSSEVGSTQQQQNGRKRGRPRNDKAGGGQRNNKRKKQSAKSSENGGSPNVGSSEAGGSSPSVGRGVMDFDVAAAMAEERTNKLDRYFGLACSMYLGSDGSSGSKNPFKDLCYRYVMDDPDEPDTEDPPGKEFDRALLNLYKQKSKVSSGRTRLPNRDYNRSFSTLALLTSACRQPEVIDCWGPYEIAVFETALARYGLNGWSEISREIATKTAGECEEFFRRVYSRTERGRIFTEVLLLSETNAPSSTPPQSAAESETVTPTPSVSGEAAKSTEKSSETPGEKVLTLVIDSFGHYVELNLGDSEIENHWASLDLLQSRCLQRDDSLQRDDTTMDEVDGSGTGFKFLVEHMPATAILVSCGMLCVLFYYAFVSALLRDGTLLPERSYKSHSFVSIVDLHSSIAAAVSNYVPTSFLEEIVLRFHDGSSTTADILSRQRERLAKLKDCVFVFDEDESSRGDLREDLLGGWQGKYNAYLRRVRSPLEPAPSSAQARDDLDNVILPSGVIRTLEEMRSLNVKPTVFAWMPLGVSSVDADALAWTK</sequence>
<feature type="domain" description="SANT" evidence="4">
    <location>
        <begin position="196"/>
        <end position="248"/>
    </location>
</feature>
<dbReference type="SMART" id="SM00717">
    <property type="entry name" value="SANT"/>
    <property type="match status" value="1"/>
</dbReference>
<evidence type="ECO:0000313" key="5">
    <source>
        <dbReference type="EMBL" id="KAF4652065.1"/>
    </source>
</evidence>
<protein>
    <recommendedName>
        <fullName evidence="7">Myb-like domain-containing protein</fullName>
    </recommendedName>
</protein>
<evidence type="ECO:0000259" key="4">
    <source>
        <dbReference type="PROSITE" id="PS51293"/>
    </source>
</evidence>
<dbReference type="InterPro" id="IPR001005">
    <property type="entry name" value="SANT/Myb"/>
</dbReference>
<evidence type="ECO:0008006" key="7">
    <source>
        <dbReference type="Google" id="ProtNLM"/>
    </source>
</evidence>
<proteinExistence type="predicted"/>
<dbReference type="OrthoDB" id="2193595at2759"/>
<accession>A0A7J6KXL2</accession>
<comment type="caution">
    <text evidence="5">The sequence shown here is derived from an EMBL/GenBank/DDBJ whole genome shotgun (WGS) entry which is preliminary data.</text>
</comment>
<feature type="domain" description="Myb-like" evidence="3">
    <location>
        <begin position="201"/>
        <end position="244"/>
    </location>
</feature>
<evidence type="ECO:0000313" key="6">
    <source>
        <dbReference type="Proteomes" id="UP000570595"/>
    </source>
</evidence>
<dbReference type="SUPFAM" id="SSF46689">
    <property type="entry name" value="Homeodomain-like"/>
    <property type="match status" value="1"/>
</dbReference>
<evidence type="ECO:0000256" key="2">
    <source>
        <dbReference type="SAM" id="Phobius"/>
    </source>
</evidence>
<dbReference type="Gene3D" id="1.20.58.1880">
    <property type="match status" value="1"/>
</dbReference>
<dbReference type="InterPro" id="IPR017884">
    <property type="entry name" value="SANT_dom"/>
</dbReference>
<dbReference type="Proteomes" id="UP000570595">
    <property type="component" value="Unassembled WGS sequence"/>
</dbReference>
<dbReference type="CDD" id="cd00167">
    <property type="entry name" value="SANT"/>
    <property type="match status" value="1"/>
</dbReference>
<keyword evidence="2" id="KW-0472">Membrane</keyword>
<dbReference type="InterPro" id="IPR009057">
    <property type="entry name" value="Homeodomain-like_sf"/>
</dbReference>
<dbReference type="EMBL" id="JABAHT010000765">
    <property type="protein sequence ID" value="KAF4652065.1"/>
    <property type="molecule type" value="Genomic_DNA"/>
</dbReference>
<feature type="compositionally biased region" description="Polar residues" evidence="1">
    <location>
        <begin position="262"/>
        <end position="285"/>
    </location>
</feature>
<feature type="region of interest" description="Disordered" evidence="1">
    <location>
        <begin position="1"/>
        <end position="83"/>
    </location>
</feature>
<organism evidence="5 6">
    <name type="scientific">Perkinsus olseni</name>
    <name type="common">Perkinsus atlanticus</name>
    <dbReference type="NCBI Taxonomy" id="32597"/>
    <lineage>
        <taxon>Eukaryota</taxon>
        <taxon>Sar</taxon>
        <taxon>Alveolata</taxon>
        <taxon>Perkinsozoa</taxon>
        <taxon>Perkinsea</taxon>
        <taxon>Perkinsida</taxon>
        <taxon>Perkinsidae</taxon>
        <taxon>Perkinsus</taxon>
    </lineage>
</organism>
<dbReference type="AlphaFoldDB" id="A0A7J6KXL2"/>
<evidence type="ECO:0000259" key="3">
    <source>
        <dbReference type="PROSITE" id="PS50090"/>
    </source>
</evidence>
<feature type="compositionally biased region" description="Low complexity" evidence="1">
    <location>
        <begin position="1"/>
        <end position="32"/>
    </location>
</feature>